<evidence type="ECO:0000313" key="2">
    <source>
        <dbReference type="Proteomes" id="UP000050482"/>
    </source>
</evidence>
<sequence>MMSERTVLASFMTQEEAEAVRQAVQKLRVDTAQVDQRHKFAPHAPLRESFLVSGKIGSLASVTLNEQPSSKDSGIMLAADPAASGMADHSDEGPAYNYILTVICDDNLVERVVQIIQDGNGFT</sequence>
<reference evidence="1 2" key="1">
    <citation type="submission" date="2015-09" db="EMBL/GenBank/DDBJ databases">
        <title>Draft genome sequence of Alicyclobacillus ferrooxydans DSM 22381.</title>
        <authorList>
            <person name="Hemp J."/>
        </authorList>
    </citation>
    <scope>NUCLEOTIDE SEQUENCE [LARGE SCALE GENOMIC DNA]</scope>
    <source>
        <strain evidence="1 2">TC-34</strain>
    </source>
</reference>
<name>A0A0P9CZH3_9BACL</name>
<dbReference type="Proteomes" id="UP000050482">
    <property type="component" value="Unassembled WGS sequence"/>
</dbReference>
<dbReference type="RefSeq" id="WP_054970407.1">
    <property type="nucleotide sequence ID" value="NZ_LJCO01000076.1"/>
</dbReference>
<dbReference type="STRING" id="471514.AN477_17180"/>
<comment type="caution">
    <text evidence="1">The sequence shown here is derived from an EMBL/GenBank/DDBJ whole genome shotgun (WGS) entry which is preliminary data.</text>
</comment>
<organism evidence="1 2">
    <name type="scientific">Alicyclobacillus ferrooxydans</name>
    <dbReference type="NCBI Taxonomy" id="471514"/>
    <lineage>
        <taxon>Bacteria</taxon>
        <taxon>Bacillati</taxon>
        <taxon>Bacillota</taxon>
        <taxon>Bacilli</taxon>
        <taxon>Bacillales</taxon>
        <taxon>Alicyclobacillaceae</taxon>
        <taxon>Alicyclobacillus</taxon>
    </lineage>
</organism>
<accession>A0A0P9CZH3</accession>
<evidence type="ECO:0000313" key="1">
    <source>
        <dbReference type="EMBL" id="KPV42489.1"/>
    </source>
</evidence>
<keyword evidence="2" id="KW-1185">Reference proteome</keyword>
<gene>
    <name evidence="1" type="ORF">AN477_17180</name>
</gene>
<dbReference type="EMBL" id="LJCO01000076">
    <property type="protein sequence ID" value="KPV42489.1"/>
    <property type="molecule type" value="Genomic_DNA"/>
</dbReference>
<dbReference type="OrthoDB" id="2375806at2"/>
<dbReference type="AlphaFoldDB" id="A0A0P9CZH3"/>
<dbReference type="PATRIC" id="fig|471514.4.peg.3561"/>
<proteinExistence type="predicted"/>
<protein>
    <submittedName>
        <fullName evidence="1">Uncharacterized protein</fullName>
    </submittedName>
</protein>